<dbReference type="InParanoid" id="A0A2Y9E1W3"/>
<dbReference type="CTD" id="126364"/>
<protein>
    <submittedName>
        <fullName evidence="5">Leucine-rich repeat-containing protein 25</fullName>
    </submittedName>
</protein>
<dbReference type="RefSeq" id="XP_004384554.1">
    <property type="nucleotide sequence ID" value="XM_004384497.2"/>
</dbReference>
<feature type="chain" id="PRO_5016105402" evidence="3">
    <location>
        <begin position="21"/>
        <end position="311"/>
    </location>
</feature>
<evidence type="ECO:0000256" key="3">
    <source>
        <dbReference type="SAM" id="SignalP"/>
    </source>
</evidence>
<dbReference type="AlphaFoldDB" id="A0A2Y9E1W3"/>
<evidence type="ECO:0000313" key="4">
    <source>
        <dbReference type="Proteomes" id="UP000248480"/>
    </source>
</evidence>
<organism evidence="4 5">
    <name type="scientific">Trichechus manatus latirostris</name>
    <name type="common">Florida manatee</name>
    <dbReference type="NCBI Taxonomy" id="127582"/>
    <lineage>
        <taxon>Eukaryota</taxon>
        <taxon>Metazoa</taxon>
        <taxon>Chordata</taxon>
        <taxon>Craniata</taxon>
        <taxon>Vertebrata</taxon>
        <taxon>Euteleostomi</taxon>
        <taxon>Mammalia</taxon>
        <taxon>Eutheria</taxon>
        <taxon>Afrotheria</taxon>
        <taxon>Sirenia</taxon>
        <taxon>Trichechidae</taxon>
        <taxon>Trichechus</taxon>
    </lineage>
</organism>
<feature type="region of interest" description="Disordered" evidence="1">
    <location>
        <begin position="203"/>
        <end position="236"/>
    </location>
</feature>
<dbReference type="KEGG" id="tmu:101349726"/>
<evidence type="ECO:0000256" key="2">
    <source>
        <dbReference type="SAM" id="Phobius"/>
    </source>
</evidence>
<accession>A0A2Y9E1W3</accession>
<evidence type="ECO:0000313" key="5">
    <source>
        <dbReference type="RefSeq" id="XP_004384554.1"/>
    </source>
</evidence>
<dbReference type="FunCoup" id="A0A2Y9E1W3">
    <property type="interactions" value="82"/>
</dbReference>
<keyword evidence="3" id="KW-0732">Signal</keyword>
<dbReference type="Proteomes" id="UP000248480">
    <property type="component" value="Unplaced"/>
</dbReference>
<feature type="signal peptide" evidence="3">
    <location>
        <begin position="1"/>
        <end position="20"/>
    </location>
</feature>
<keyword evidence="4" id="KW-1185">Reference proteome</keyword>
<dbReference type="STRING" id="127582.A0A2Y9E1W3"/>
<proteinExistence type="predicted"/>
<dbReference type="PANTHER" id="PTHR20878:SF0">
    <property type="entry name" value="LEUCINE-RICH REPEAT-CONTAINING PROTEIN 25"/>
    <property type="match status" value="1"/>
</dbReference>
<dbReference type="InterPro" id="IPR039243">
    <property type="entry name" value="LRRC25"/>
</dbReference>
<evidence type="ECO:0000256" key="1">
    <source>
        <dbReference type="SAM" id="MobiDB-lite"/>
    </source>
</evidence>
<gene>
    <name evidence="5" type="primary">LRRC25</name>
</gene>
<dbReference type="SUPFAM" id="SSF52058">
    <property type="entry name" value="L domain-like"/>
    <property type="match status" value="1"/>
</dbReference>
<dbReference type="PANTHER" id="PTHR20878">
    <property type="entry name" value="LEUCINE-RICH REPEAT CONTAINING PROTEIN 25"/>
    <property type="match status" value="1"/>
</dbReference>
<feature type="transmembrane region" description="Helical" evidence="2">
    <location>
        <begin position="167"/>
        <end position="189"/>
    </location>
</feature>
<dbReference type="GeneID" id="101349726"/>
<sequence length="311" mass="33671">MGGALVWVLLLPLLLQDARTQEYSCALFSGNVDWTKEFQDMCLNFSKKGLSLPRNQSLLASKVISLDLSANGLRELPPVFFANLGTLQILDVTGNVLDHVDGALAARCNLDLKANCRCSLEVWHKVRSDNCSGQLPLQCLDVAMGAWRNLSAFLEASCAPRLAPSTIGGLVAGGCLLLGLAISGPMVAWRLRRCRVASSHGLGKAQATKDDSRPHWGWQPQYSSQGLNPKSPVVTLSSSHTSDYENMFLGQQAAGPGFQEHDLAKHGGHSPEDDLYMNYEGISQTSQPIYCNLASLGQAPLDEEEYVVSGR</sequence>
<reference evidence="5" key="1">
    <citation type="submission" date="2025-08" db="UniProtKB">
        <authorList>
            <consortium name="RefSeq"/>
        </authorList>
    </citation>
    <scope>IDENTIFICATION</scope>
</reference>
<dbReference type="InterPro" id="IPR032675">
    <property type="entry name" value="LRR_dom_sf"/>
</dbReference>
<feature type="compositionally biased region" description="Polar residues" evidence="1">
    <location>
        <begin position="220"/>
        <end position="236"/>
    </location>
</feature>
<keyword evidence="2" id="KW-1133">Transmembrane helix</keyword>
<dbReference type="Gene3D" id="3.80.10.10">
    <property type="entry name" value="Ribonuclease Inhibitor"/>
    <property type="match status" value="1"/>
</dbReference>
<keyword evidence="2" id="KW-0812">Transmembrane</keyword>
<keyword evidence="2" id="KW-0472">Membrane</keyword>
<dbReference type="OrthoDB" id="9835318at2759"/>
<name>A0A2Y9E1W3_TRIMA</name>